<keyword evidence="1" id="KW-1133">Transmembrane helix</keyword>
<protein>
    <submittedName>
        <fullName evidence="2">Uncharacterized protein</fullName>
    </submittedName>
</protein>
<evidence type="ECO:0000256" key="1">
    <source>
        <dbReference type="SAM" id="Phobius"/>
    </source>
</evidence>
<organism evidence="2 3">
    <name type="scientific">Hamadaea flava</name>
    <dbReference type="NCBI Taxonomy" id="1742688"/>
    <lineage>
        <taxon>Bacteria</taxon>
        <taxon>Bacillati</taxon>
        <taxon>Actinomycetota</taxon>
        <taxon>Actinomycetes</taxon>
        <taxon>Micromonosporales</taxon>
        <taxon>Micromonosporaceae</taxon>
        <taxon>Hamadaea</taxon>
    </lineage>
</organism>
<feature type="transmembrane region" description="Helical" evidence="1">
    <location>
        <begin position="21"/>
        <end position="44"/>
    </location>
</feature>
<dbReference type="EMBL" id="JBHSAY010000029">
    <property type="protein sequence ID" value="MFC4136248.1"/>
    <property type="molecule type" value="Genomic_DNA"/>
</dbReference>
<dbReference type="Proteomes" id="UP001595816">
    <property type="component" value="Unassembled WGS sequence"/>
</dbReference>
<keyword evidence="1" id="KW-0812">Transmembrane</keyword>
<comment type="caution">
    <text evidence="2">The sequence shown here is derived from an EMBL/GenBank/DDBJ whole genome shotgun (WGS) entry which is preliminary data.</text>
</comment>
<reference evidence="3" key="1">
    <citation type="journal article" date="2019" name="Int. J. Syst. Evol. Microbiol.">
        <title>The Global Catalogue of Microorganisms (GCM) 10K type strain sequencing project: providing services to taxonomists for standard genome sequencing and annotation.</title>
        <authorList>
            <consortium name="The Broad Institute Genomics Platform"/>
            <consortium name="The Broad Institute Genome Sequencing Center for Infectious Disease"/>
            <person name="Wu L."/>
            <person name="Ma J."/>
        </authorList>
    </citation>
    <scope>NUCLEOTIDE SEQUENCE [LARGE SCALE GENOMIC DNA]</scope>
    <source>
        <strain evidence="3">CGMCC 4.7289</strain>
    </source>
</reference>
<evidence type="ECO:0000313" key="3">
    <source>
        <dbReference type="Proteomes" id="UP001595816"/>
    </source>
</evidence>
<sequence length="89" mass="9832">MIVAKQEVAEPMQPREEATPAGAIGGGIIFILIGLFVIWVSFVLDPRQPHVRQLRFWAEHPKLHRAFGIFFILVGVAVAITGLGRQLTS</sequence>
<keyword evidence="3" id="KW-1185">Reference proteome</keyword>
<gene>
    <name evidence="2" type="ORF">ACFOZ4_37050</name>
</gene>
<proteinExistence type="predicted"/>
<name>A0ABV8M100_9ACTN</name>
<evidence type="ECO:0000313" key="2">
    <source>
        <dbReference type="EMBL" id="MFC4136248.1"/>
    </source>
</evidence>
<keyword evidence="1" id="KW-0472">Membrane</keyword>
<dbReference type="RefSeq" id="WP_253751238.1">
    <property type="nucleotide sequence ID" value="NZ_JAMZDZ010000001.1"/>
</dbReference>
<accession>A0ABV8M100</accession>
<feature type="transmembrane region" description="Helical" evidence="1">
    <location>
        <begin position="65"/>
        <end position="84"/>
    </location>
</feature>